<evidence type="ECO:0000256" key="23">
    <source>
        <dbReference type="ARBA" id="ARBA00023198"/>
    </source>
</evidence>
<evidence type="ECO:0000256" key="19">
    <source>
        <dbReference type="ARBA" id="ARBA00022859"/>
    </source>
</evidence>
<evidence type="ECO:0000256" key="12">
    <source>
        <dbReference type="ARBA" id="ARBA00022553"/>
    </source>
</evidence>
<feature type="region of interest" description="Disordered" evidence="28">
    <location>
        <begin position="85"/>
        <end position="123"/>
    </location>
</feature>
<keyword evidence="20" id="KW-0049">Antioxidant</keyword>
<dbReference type="PANTHER" id="PTHR11639:SF79">
    <property type="entry name" value="PROTEIN S100-A9"/>
    <property type="match status" value="1"/>
</dbReference>
<dbReference type="GO" id="GO:0006954">
    <property type="term" value="P:inflammatory response"/>
    <property type="evidence" value="ECO:0007669"/>
    <property type="project" value="UniProtKB-KW"/>
</dbReference>
<dbReference type="Ensembl" id="ENSOANT00000052310.1">
    <property type="protein sequence ID" value="ENSOANP00000033943.1"/>
    <property type="gene ID" value="ENSOANG00000050585.1"/>
</dbReference>
<keyword evidence="18" id="KW-0106">Calcium</keyword>
<dbReference type="KEGG" id="oaa:114808162"/>
<evidence type="ECO:0000256" key="22">
    <source>
        <dbReference type="ARBA" id="ARBA00023136"/>
    </source>
</evidence>
<evidence type="ECO:0000256" key="17">
    <source>
        <dbReference type="ARBA" id="ARBA00022833"/>
    </source>
</evidence>
<keyword evidence="24" id="KW-0206">Cytoskeleton</keyword>
<evidence type="ECO:0000256" key="9">
    <source>
        <dbReference type="ARBA" id="ARBA00022500"/>
    </source>
</evidence>
<evidence type="ECO:0000256" key="7">
    <source>
        <dbReference type="ARBA" id="ARBA00022481"/>
    </source>
</evidence>
<accession>A0A6I8MYV6</accession>
<sequence length="123" mass="13563">MEKSLENIINVFHQYSVRVGNPDTLTKRELRQLINKELPNFLKDQQCPADVAKILEDLDSNQDSQLSFEEFVVLITRLTVASHNKMHENAGSGPGHSHGPGLGESGHGHGHSHGPGHGHSHKH</sequence>
<dbReference type="PROSITE" id="PS50222">
    <property type="entry name" value="EF_HAND_2"/>
    <property type="match status" value="1"/>
</dbReference>
<keyword evidence="10" id="KW-0964">Secreted</keyword>
<keyword evidence="17" id="KW-0862">Zinc</keyword>
<dbReference type="AlphaFoldDB" id="A0A6I8MYV6"/>
<evidence type="ECO:0000256" key="4">
    <source>
        <dbReference type="ARBA" id="ARBA00007323"/>
    </source>
</evidence>
<keyword evidence="15" id="KW-0479">Metal-binding</keyword>
<evidence type="ECO:0000313" key="31">
    <source>
        <dbReference type="Proteomes" id="UP000002279"/>
    </source>
</evidence>
<evidence type="ECO:0000313" key="30">
    <source>
        <dbReference type="Ensembl" id="ENSOANP00000033943.1"/>
    </source>
</evidence>
<evidence type="ECO:0000256" key="16">
    <source>
        <dbReference type="ARBA" id="ARBA00022737"/>
    </source>
</evidence>
<dbReference type="GO" id="GO:0043542">
    <property type="term" value="P:endothelial cell migration"/>
    <property type="evidence" value="ECO:0000318"/>
    <property type="project" value="GO_Central"/>
</dbReference>
<protein>
    <recommendedName>
        <fullName evidence="5">Protein S100-A9</fullName>
    </recommendedName>
    <alternativeName>
        <fullName evidence="25">Calgranulin-B</fullName>
    </alternativeName>
    <alternativeName>
        <fullName evidence="26">S100 calcium-binding protein A9</fullName>
    </alternativeName>
</protein>
<keyword evidence="31" id="KW-1185">Reference proteome</keyword>
<dbReference type="Bgee" id="ENSOANG00000050585">
    <property type="expression patterns" value="Expressed in ovary and 4 other cell types or tissues"/>
</dbReference>
<dbReference type="GO" id="GO:0006935">
    <property type="term" value="P:chemotaxis"/>
    <property type="evidence" value="ECO:0007669"/>
    <property type="project" value="UniProtKB-KW"/>
</dbReference>
<dbReference type="GeneTree" id="ENSGT00940000161606"/>
<dbReference type="CDD" id="cd05030">
    <property type="entry name" value="calgranulins"/>
    <property type="match status" value="1"/>
</dbReference>
<evidence type="ECO:0000256" key="25">
    <source>
        <dbReference type="ARBA" id="ARBA00041898"/>
    </source>
</evidence>
<dbReference type="SUPFAM" id="SSF47473">
    <property type="entry name" value="EF-hand"/>
    <property type="match status" value="1"/>
</dbReference>
<dbReference type="InParanoid" id="A0A6I8MYV6"/>
<dbReference type="InterPro" id="IPR002048">
    <property type="entry name" value="EF_hand_dom"/>
</dbReference>
<evidence type="ECO:0000256" key="28">
    <source>
        <dbReference type="SAM" id="MobiDB-lite"/>
    </source>
</evidence>
<feature type="domain" description="EF-hand" evidence="29">
    <location>
        <begin position="46"/>
        <end position="81"/>
    </location>
</feature>
<comment type="subunit">
    <text evidence="27">Homodimer. Preferentially exists as a heterodimer or heterotetramer with S100A8 known as calprotectin (S100A8/A9). S100A9 interacts with ATP2A2. S100A9 interacts with AGER, and with the heterodimeric complex formed by TLR4 and LY96 in the presence of calcium and/or zinc ions. S100A9 binds quinoline-3-carboxamides in the presence of calcium and/or zinc ions. S100A9 interacts with amyloid-beta protein 40. Calprotectin (S100A8/9) interacts with CEACAM3 and tubulin filaments in a calcium-dependent manner. Heterotetrameric calprotectin (S100A8/A9) interacts with ANXA6 and associates with tubulin filaments in activated monocytes. Calprotectin (S100A8/9) interacts with NCF2/P67PHOX, RAC1, RAC2, CYBA and CYBB. Calprotectin (S100A8/9) interacts with NOS2 to form the iNOS-S100A8/A9 transnitrosylase complex; induced by LDL(ox). Calprotectin (S100A8/9) interacts with CD69.</text>
</comment>
<keyword evidence="23" id="KW-0395">Inflammatory response</keyword>
<dbReference type="InterPro" id="IPR001751">
    <property type="entry name" value="S100/CaBP7/8-like_CS"/>
</dbReference>
<dbReference type="Pfam" id="PF01023">
    <property type="entry name" value="S_100"/>
    <property type="match status" value="1"/>
</dbReference>
<dbReference type="GO" id="GO:0016209">
    <property type="term" value="F:antioxidant activity"/>
    <property type="evidence" value="ECO:0007669"/>
    <property type="project" value="UniProtKB-KW"/>
</dbReference>
<dbReference type="Gene3D" id="1.10.238.10">
    <property type="entry name" value="EF-hand"/>
    <property type="match status" value="1"/>
</dbReference>
<feature type="compositionally biased region" description="Gly residues" evidence="28">
    <location>
        <begin position="92"/>
        <end position="105"/>
    </location>
</feature>
<keyword evidence="19" id="KW-0391">Immunity</keyword>
<dbReference type="GO" id="GO:0045087">
    <property type="term" value="P:innate immune response"/>
    <property type="evidence" value="ECO:0007669"/>
    <property type="project" value="UniProtKB-KW"/>
</dbReference>
<proteinExistence type="inferred from homology"/>
<keyword evidence="6" id="KW-1003">Cell membrane</keyword>
<evidence type="ECO:0000256" key="3">
    <source>
        <dbReference type="ARBA" id="ARBA00004613"/>
    </source>
</evidence>
<evidence type="ECO:0000256" key="10">
    <source>
        <dbReference type="ARBA" id="ARBA00022525"/>
    </source>
</evidence>
<evidence type="ECO:0000256" key="5">
    <source>
        <dbReference type="ARBA" id="ARBA00014222"/>
    </source>
</evidence>
<reference evidence="30" key="2">
    <citation type="submission" date="2025-08" db="UniProtKB">
        <authorList>
            <consortium name="Ensembl"/>
        </authorList>
    </citation>
    <scope>IDENTIFICATION</scope>
    <source>
        <strain evidence="30">Glennie</strain>
    </source>
</reference>
<dbReference type="FunCoup" id="A0A6I8MYV6">
    <property type="interactions" value="605"/>
</dbReference>
<evidence type="ECO:0000256" key="27">
    <source>
        <dbReference type="ARBA" id="ARBA00046583"/>
    </source>
</evidence>
<evidence type="ECO:0000256" key="1">
    <source>
        <dbReference type="ARBA" id="ARBA00004202"/>
    </source>
</evidence>
<keyword evidence="9" id="KW-0145">Chemotaxis</keyword>
<dbReference type="GO" id="GO:0006914">
    <property type="term" value="P:autophagy"/>
    <property type="evidence" value="ECO:0007669"/>
    <property type="project" value="UniProtKB-KW"/>
</dbReference>
<name>A0A6I8MYV6_ORNAN</name>
<evidence type="ECO:0000256" key="24">
    <source>
        <dbReference type="ARBA" id="ARBA00023212"/>
    </source>
</evidence>
<keyword evidence="13" id="KW-0399">Innate immunity</keyword>
<evidence type="ECO:0000256" key="20">
    <source>
        <dbReference type="ARBA" id="ARBA00022862"/>
    </source>
</evidence>
<dbReference type="GeneID" id="114808162"/>
<comment type="subcellular location">
    <subcellularLocation>
        <location evidence="1">Cell membrane</location>
        <topology evidence="1">Peripheral membrane protein</topology>
    </subcellularLocation>
    <subcellularLocation>
        <location evidence="2">Cytoplasm</location>
        <location evidence="2">Cytoskeleton</location>
    </subcellularLocation>
    <subcellularLocation>
        <location evidence="3">Secreted</location>
    </subcellularLocation>
</comment>
<dbReference type="GO" id="GO:0005737">
    <property type="term" value="C:cytoplasm"/>
    <property type="evidence" value="ECO:0000318"/>
    <property type="project" value="GO_Central"/>
</dbReference>
<gene>
    <name evidence="30" type="primary">LOC114808162</name>
</gene>
<dbReference type="GO" id="GO:0006915">
    <property type="term" value="P:apoptotic process"/>
    <property type="evidence" value="ECO:0007669"/>
    <property type="project" value="UniProtKB-KW"/>
</dbReference>
<keyword evidence="21" id="KW-0072">Autophagy</keyword>
<dbReference type="GO" id="GO:0005886">
    <property type="term" value="C:plasma membrane"/>
    <property type="evidence" value="ECO:0007669"/>
    <property type="project" value="UniProtKB-SubCell"/>
</dbReference>
<evidence type="ECO:0000256" key="2">
    <source>
        <dbReference type="ARBA" id="ARBA00004245"/>
    </source>
</evidence>
<reference evidence="30 31" key="1">
    <citation type="journal article" date="2008" name="Nature">
        <title>Genome analysis of the platypus reveals unique signatures of evolution.</title>
        <authorList>
            <person name="Warren W.C."/>
            <person name="Hillier L.W."/>
            <person name="Marshall Graves J.A."/>
            <person name="Birney E."/>
            <person name="Ponting C.P."/>
            <person name="Grutzner F."/>
            <person name="Belov K."/>
            <person name="Miller W."/>
            <person name="Clarke L."/>
            <person name="Chinwalla A.T."/>
            <person name="Yang S.P."/>
            <person name="Heger A."/>
            <person name="Locke D.P."/>
            <person name="Miethke P."/>
            <person name="Waters P.D."/>
            <person name="Veyrunes F."/>
            <person name="Fulton L."/>
            <person name="Fulton B."/>
            <person name="Graves T."/>
            <person name="Wallis J."/>
            <person name="Puente X.S."/>
            <person name="Lopez-Otin C."/>
            <person name="Ordonez G.R."/>
            <person name="Eichler E.E."/>
            <person name="Chen L."/>
            <person name="Cheng Z."/>
            <person name="Deakin J.E."/>
            <person name="Alsop A."/>
            <person name="Thompson K."/>
            <person name="Kirby P."/>
            <person name="Papenfuss A.T."/>
            <person name="Wakefield M.J."/>
            <person name="Olender T."/>
            <person name="Lancet D."/>
            <person name="Huttley G.A."/>
            <person name="Smit A.F."/>
            <person name="Pask A."/>
            <person name="Temple-Smith P."/>
            <person name="Batzer M.A."/>
            <person name="Walker J.A."/>
            <person name="Konkel M.K."/>
            <person name="Harris R.S."/>
            <person name="Whittington C.M."/>
            <person name="Wong E.S."/>
            <person name="Gemmell N.J."/>
            <person name="Buschiazzo E."/>
            <person name="Vargas Jentzsch I.M."/>
            <person name="Merkel A."/>
            <person name="Schmitz J."/>
            <person name="Zemann A."/>
            <person name="Churakov G."/>
            <person name="Kriegs J.O."/>
            <person name="Brosius J."/>
            <person name="Murchison E.P."/>
            <person name="Sachidanandam R."/>
            <person name="Smith C."/>
            <person name="Hannon G.J."/>
            <person name="Tsend-Ayush E."/>
            <person name="McMillan D."/>
            <person name="Attenborough R."/>
            <person name="Rens W."/>
            <person name="Ferguson-Smith M."/>
            <person name="Lefevre C.M."/>
            <person name="Sharp J.A."/>
            <person name="Nicholas K.R."/>
            <person name="Ray D.A."/>
            <person name="Kube M."/>
            <person name="Reinhardt R."/>
            <person name="Pringle T.H."/>
            <person name="Taylor J."/>
            <person name="Jones R.C."/>
            <person name="Nixon B."/>
            <person name="Dacheux J.L."/>
            <person name="Niwa H."/>
            <person name="Sekita Y."/>
            <person name="Huang X."/>
            <person name="Stark A."/>
            <person name="Kheradpour P."/>
            <person name="Kellis M."/>
            <person name="Flicek P."/>
            <person name="Chen Y."/>
            <person name="Webber C."/>
            <person name="Hardison R."/>
            <person name="Nelson J."/>
            <person name="Hallsworth-Pepin K."/>
            <person name="Delehaunty K."/>
            <person name="Markovic C."/>
            <person name="Minx P."/>
            <person name="Feng Y."/>
            <person name="Kremitzki C."/>
            <person name="Mitreva M."/>
            <person name="Glasscock J."/>
            <person name="Wylie T."/>
            <person name="Wohldmann P."/>
            <person name="Thiru P."/>
            <person name="Nhan M.N."/>
            <person name="Pohl C.S."/>
            <person name="Smith S.M."/>
            <person name="Hou S."/>
            <person name="Nefedov M."/>
            <person name="de Jong P.J."/>
            <person name="Renfree M.B."/>
            <person name="Mardis E.R."/>
            <person name="Wilson R.K."/>
        </authorList>
    </citation>
    <scope>NUCLEOTIDE SEQUENCE [LARGE SCALE GENOMIC DNA]</scope>
    <source>
        <strain evidence="30 31">Glennie</strain>
    </source>
</reference>
<organism evidence="30 31">
    <name type="scientific">Ornithorhynchus anatinus</name>
    <name type="common">Duckbill platypus</name>
    <dbReference type="NCBI Taxonomy" id="9258"/>
    <lineage>
        <taxon>Eukaryota</taxon>
        <taxon>Metazoa</taxon>
        <taxon>Chordata</taxon>
        <taxon>Craniata</taxon>
        <taxon>Vertebrata</taxon>
        <taxon>Euteleostomi</taxon>
        <taxon>Mammalia</taxon>
        <taxon>Monotremata</taxon>
        <taxon>Ornithorhynchidae</taxon>
        <taxon>Ornithorhynchus</taxon>
    </lineage>
</organism>
<dbReference type="GO" id="GO:0005509">
    <property type="term" value="F:calcium ion binding"/>
    <property type="evidence" value="ECO:0000318"/>
    <property type="project" value="GO_Central"/>
</dbReference>
<evidence type="ECO:0000256" key="18">
    <source>
        <dbReference type="ARBA" id="ARBA00022837"/>
    </source>
</evidence>
<dbReference type="PANTHER" id="PTHR11639">
    <property type="entry name" value="S100 CALCIUM-BINDING PROTEIN"/>
    <property type="match status" value="1"/>
</dbReference>
<evidence type="ECO:0000256" key="8">
    <source>
        <dbReference type="ARBA" id="ARBA00022490"/>
    </source>
</evidence>
<evidence type="ECO:0000256" key="15">
    <source>
        <dbReference type="ARBA" id="ARBA00022723"/>
    </source>
</evidence>
<dbReference type="InterPro" id="IPR013787">
    <property type="entry name" value="S100_Ca-bd_sub"/>
</dbReference>
<evidence type="ECO:0000256" key="11">
    <source>
        <dbReference type="ARBA" id="ARBA00022529"/>
    </source>
</evidence>
<keyword evidence="16" id="KW-0677">Repeat</keyword>
<keyword evidence="11" id="KW-0929">Antimicrobial</keyword>
<comment type="similarity">
    <text evidence="4">Belongs to the S-100 family.</text>
</comment>
<keyword evidence="14" id="KW-0053">Apoptosis</keyword>
<evidence type="ECO:0000256" key="14">
    <source>
        <dbReference type="ARBA" id="ARBA00022703"/>
    </source>
</evidence>
<dbReference type="InterPro" id="IPR011992">
    <property type="entry name" value="EF-hand-dom_pair"/>
</dbReference>
<evidence type="ECO:0000259" key="29">
    <source>
        <dbReference type="PROSITE" id="PS50222"/>
    </source>
</evidence>
<dbReference type="OrthoDB" id="9447434at2759"/>
<dbReference type="GO" id="GO:0005576">
    <property type="term" value="C:extracellular region"/>
    <property type="evidence" value="ECO:0007669"/>
    <property type="project" value="UniProtKB-SubCell"/>
</dbReference>
<evidence type="ECO:0000256" key="6">
    <source>
        <dbReference type="ARBA" id="ARBA00022475"/>
    </source>
</evidence>
<dbReference type="SMART" id="SM01394">
    <property type="entry name" value="S_100"/>
    <property type="match status" value="1"/>
</dbReference>
<dbReference type="GO" id="GO:0048306">
    <property type="term" value="F:calcium-dependent protein binding"/>
    <property type="evidence" value="ECO:0000318"/>
    <property type="project" value="GO_Central"/>
</dbReference>
<keyword evidence="7" id="KW-0488">Methylation</keyword>
<keyword evidence="8" id="KW-0963">Cytoplasm</keyword>
<dbReference type="OMA" id="SQMECSI"/>
<feature type="compositionally biased region" description="Basic residues" evidence="28">
    <location>
        <begin position="108"/>
        <end position="123"/>
    </location>
</feature>
<evidence type="ECO:0000256" key="21">
    <source>
        <dbReference type="ARBA" id="ARBA00023006"/>
    </source>
</evidence>
<evidence type="ECO:0000256" key="26">
    <source>
        <dbReference type="ARBA" id="ARBA00043081"/>
    </source>
</evidence>
<keyword evidence="12" id="KW-0597">Phosphoprotein</keyword>
<reference evidence="30" key="3">
    <citation type="submission" date="2025-09" db="UniProtKB">
        <authorList>
            <consortium name="Ensembl"/>
        </authorList>
    </citation>
    <scope>IDENTIFICATION</scope>
    <source>
        <strain evidence="30">Glennie</strain>
    </source>
</reference>
<dbReference type="RefSeq" id="XP_028911801.1">
    <property type="nucleotide sequence ID" value="XM_029055968.2"/>
</dbReference>
<dbReference type="GO" id="GO:0005856">
    <property type="term" value="C:cytoskeleton"/>
    <property type="evidence" value="ECO:0007669"/>
    <property type="project" value="UniProtKB-SubCell"/>
</dbReference>
<dbReference type="PROSITE" id="PS00303">
    <property type="entry name" value="S100_CABP"/>
    <property type="match status" value="1"/>
</dbReference>
<keyword evidence="22" id="KW-0472">Membrane</keyword>
<evidence type="ECO:0000256" key="13">
    <source>
        <dbReference type="ARBA" id="ARBA00022588"/>
    </source>
</evidence>
<dbReference type="Proteomes" id="UP000002279">
    <property type="component" value="Chromosome X5"/>
</dbReference>